<dbReference type="Gene3D" id="3.40.50.620">
    <property type="entry name" value="HUPs"/>
    <property type="match status" value="1"/>
</dbReference>
<evidence type="ECO:0000256" key="3">
    <source>
        <dbReference type="HAMAP-Rule" id="MF_03054"/>
    </source>
</evidence>
<evidence type="ECO:0000313" key="7">
    <source>
        <dbReference type="WBParaSite" id="HDID_0000809901-mRNA-1"/>
    </source>
</evidence>
<sequence length="388" mass="42233">MIKKDKLVCIKCKGNNGPPVVLIRKDLPSLCRTCFLASCVHKFRSGFGKANIVKDGESVALGFSGGASSLAMLFLAKMCQEDTRQLRFRPTVICLYGMALFQKFLCLFMLSLLNTTIIDEDKPYPSEQELLMKQSGFEYHIVRTDQISSDLNLPNIDASKRMSNSVLTAAEEVTRWSRLDQLKTYTSNTLGFKYLMVGSNASQLAANCLSGIAQARGGSIATELGFADTRYDDLTILRPMCTFLSKEIALLLRFCNLEPLNNPCLSTQQNLKYGSSVNSIQRLTQDFLCSLQFGGFPSTTTAILSSASKTLSEDTGVSCRCTVCKAPLKPASGNGATAEAAFEFSALISKNAKMNYASTKESSPSEQSSSLCTSCSINLTELEGSLCN</sequence>
<dbReference type="GO" id="GO:0005829">
    <property type="term" value="C:cytosol"/>
    <property type="evidence" value="ECO:0007669"/>
    <property type="project" value="TreeGrafter"/>
</dbReference>
<dbReference type="GO" id="GO:0016779">
    <property type="term" value="F:nucleotidyltransferase activity"/>
    <property type="evidence" value="ECO:0007669"/>
    <property type="project" value="UniProtKB-UniRule"/>
</dbReference>
<reference evidence="5 6" key="2">
    <citation type="submission" date="2018-11" db="EMBL/GenBank/DDBJ databases">
        <authorList>
            <consortium name="Pathogen Informatics"/>
        </authorList>
    </citation>
    <scope>NUCLEOTIDE SEQUENCE [LARGE SCALE GENOMIC DNA]</scope>
</reference>
<dbReference type="PANTHER" id="PTHR20882">
    <property type="entry name" value="CYTOPLASMIC TRNA 2-THIOLATION PROTEIN 2"/>
    <property type="match status" value="1"/>
</dbReference>
<dbReference type="HAMAP" id="MF_03054">
    <property type="entry name" value="CTU2"/>
    <property type="match status" value="1"/>
</dbReference>
<evidence type="ECO:0000256" key="4">
    <source>
        <dbReference type="SAM" id="Phobius"/>
    </source>
</evidence>
<keyword evidence="4" id="KW-0812">Transmembrane</keyword>
<gene>
    <name evidence="5" type="ORF">HDID_LOCUS8097</name>
</gene>
<evidence type="ECO:0000256" key="2">
    <source>
        <dbReference type="ARBA" id="ARBA00022694"/>
    </source>
</evidence>
<dbReference type="GO" id="GO:0000049">
    <property type="term" value="F:tRNA binding"/>
    <property type="evidence" value="ECO:0007669"/>
    <property type="project" value="InterPro"/>
</dbReference>
<dbReference type="GO" id="GO:0002143">
    <property type="term" value="P:tRNA wobble position uridine thiolation"/>
    <property type="evidence" value="ECO:0007669"/>
    <property type="project" value="TreeGrafter"/>
</dbReference>
<dbReference type="Proteomes" id="UP000274504">
    <property type="component" value="Unassembled WGS sequence"/>
</dbReference>
<dbReference type="SUPFAM" id="SSF52402">
    <property type="entry name" value="Adenine nucleotide alpha hydrolases-like"/>
    <property type="match status" value="1"/>
</dbReference>
<keyword evidence="4" id="KW-1133">Transmembrane helix</keyword>
<comment type="subcellular location">
    <subcellularLocation>
        <location evidence="3">Cytoplasm</location>
    </subcellularLocation>
</comment>
<evidence type="ECO:0000313" key="5">
    <source>
        <dbReference type="EMBL" id="VDL60415.1"/>
    </source>
</evidence>
<name>A0A0R3SS65_HYMDI</name>
<comment type="pathway">
    <text evidence="3">tRNA modification; 5-methoxycarbonylmethyl-2-thiouridine-tRNA biosynthesis.</text>
</comment>
<comment type="function">
    <text evidence="3">Plays a central role in 2-thiolation of mcm(5)S(2)U at tRNA wobble positions of tRNA(Lys), tRNA(Glu) and tRNA(Gln). May act by forming a heterodimer with NCS6/CTU1 that ligates sulfur from thiocarboxylated URM1 onto the uridine of tRNAs at wobble position.</text>
</comment>
<dbReference type="UniPathway" id="UPA00988"/>
<keyword evidence="2 3" id="KW-0819">tRNA processing</keyword>
<feature type="transmembrane region" description="Helical" evidence="4">
    <location>
        <begin position="91"/>
        <end position="113"/>
    </location>
</feature>
<dbReference type="PANTHER" id="PTHR20882:SF14">
    <property type="entry name" value="CYTOPLASMIC TRNA 2-THIOLATION PROTEIN 2"/>
    <property type="match status" value="1"/>
</dbReference>
<proteinExistence type="inferred from homology"/>
<dbReference type="WBParaSite" id="HDID_0000809901-mRNA-1">
    <property type="protein sequence ID" value="HDID_0000809901-mRNA-1"/>
    <property type="gene ID" value="HDID_0000809901"/>
</dbReference>
<dbReference type="OrthoDB" id="25129at2759"/>
<reference evidence="7" key="1">
    <citation type="submission" date="2017-02" db="UniProtKB">
        <authorList>
            <consortium name="WormBaseParasite"/>
        </authorList>
    </citation>
    <scope>IDENTIFICATION</scope>
</reference>
<evidence type="ECO:0000313" key="6">
    <source>
        <dbReference type="Proteomes" id="UP000274504"/>
    </source>
</evidence>
<accession>A0A0R3SS65</accession>
<dbReference type="GO" id="GO:0032447">
    <property type="term" value="P:protein urmylation"/>
    <property type="evidence" value="ECO:0007669"/>
    <property type="project" value="UniProtKB-UniRule"/>
</dbReference>
<keyword evidence="1 3" id="KW-0963">Cytoplasm</keyword>
<dbReference type="EMBL" id="UYSG01011026">
    <property type="protein sequence ID" value="VDL60415.1"/>
    <property type="molecule type" value="Genomic_DNA"/>
</dbReference>
<dbReference type="InterPro" id="IPR019407">
    <property type="entry name" value="CTU2"/>
</dbReference>
<dbReference type="InterPro" id="IPR014729">
    <property type="entry name" value="Rossmann-like_a/b/a_fold"/>
</dbReference>
<evidence type="ECO:0000256" key="1">
    <source>
        <dbReference type="ARBA" id="ARBA00022490"/>
    </source>
</evidence>
<keyword evidence="4" id="KW-0472">Membrane</keyword>
<organism evidence="7">
    <name type="scientific">Hymenolepis diminuta</name>
    <name type="common">Rat tapeworm</name>
    <dbReference type="NCBI Taxonomy" id="6216"/>
    <lineage>
        <taxon>Eukaryota</taxon>
        <taxon>Metazoa</taxon>
        <taxon>Spiralia</taxon>
        <taxon>Lophotrochozoa</taxon>
        <taxon>Platyhelminthes</taxon>
        <taxon>Cestoda</taxon>
        <taxon>Eucestoda</taxon>
        <taxon>Cyclophyllidea</taxon>
        <taxon>Hymenolepididae</taxon>
        <taxon>Hymenolepis</taxon>
    </lineage>
</organism>
<dbReference type="STRING" id="6216.A0A0R3SS65"/>
<dbReference type="GO" id="GO:0016783">
    <property type="term" value="F:sulfurtransferase activity"/>
    <property type="evidence" value="ECO:0007669"/>
    <property type="project" value="TreeGrafter"/>
</dbReference>
<protein>
    <recommendedName>
        <fullName evidence="3">Cytoplasmic tRNA 2-thiolation protein 2</fullName>
    </recommendedName>
</protein>
<dbReference type="AlphaFoldDB" id="A0A0R3SS65"/>
<dbReference type="Pfam" id="PF10288">
    <property type="entry name" value="CTU2"/>
    <property type="match status" value="1"/>
</dbReference>
<comment type="similarity">
    <text evidence="3">Belongs to the CTU2/NCS2 family.</text>
</comment>